<dbReference type="VEuPathDB" id="PiroplasmaDB:BEWA_021630"/>
<keyword evidence="4 9" id="KW-0808">Transferase</keyword>
<dbReference type="PRINTS" id="PR01243">
    <property type="entry name" value="NUCDPKINASE"/>
</dbReference>
<dbReference type="Proteomes" id="UP000031512">
    <property type="component" value="Chromosome 1"/>
</dbReference>
<dbReference type="eggNOG" id="KOG0888">
    <property type="taxonomic scope" value="Eukaryota"/>
</dbReference>
<gene>
    <name evidence="9" type="ORF">BEWA_021630</name>
</gene>
<dbReference type="Gene3D" id="3.30.70.141">
    <property type="entry name" value="Nucleoside diphosphate kinase-like domain"/>
    <property type="match status" value="1"/>
</dbReference>
<evidence type="ECO:0000259" key="8">
    <source>
        <dbReference type="SMART" id="SM00562"/>
    </source>
</evidence>
<dbReference type="STRING" id="1537102.L0AUU2"/>
<comment type="similarity">
    <text evidence="2 6 7">Belongs to the NDK family.</text>
</comment>
<dbReference type="GO" id="GO:0004550">
    <property type="term" value="F:nucleoside diphosphate kinase activity"/>
    <property type="evidence" value="ECO:0007669"/>
    <property type="project" value="UniProtKB-EC"/>
</dbReference>
<evidence type="ECO:0000256" key="3">
    <source>
        <dbReference type="ARBA" id="ARBA00012966"/>
    </source>
</evidence>
<dbReference type="HAMAP" id="MF_00451">
    <property type="entry name" value="NDP_kinase"/>
    <property type="match status" value="1"/>
</dbReference>
<dbReference type="InterPro" id="IPR036850">
    <property type="entry name" value="NDK-like_dom_sf"/>
</dbReference>
<dbReference type="InterPro" id="IPR001564">
    <property type="entry name" value="Nucleoside_diP_kinase"/>
</dbReference>
<keyword evidence="5 9" id="KW-0418">Kinase</keyword>
<dbReference type="Pfam" id="PF00334">
    <property type="entry name" value="NDK"/>
    <property type="match status" value="1"/>
</dbReference>
<dbReference type="AlphaFoldDB" id="L0AUU2"/>
<feature type="binding site" evidence="6">
    <location>
        <position position="92"/>
    </location>
    <ligand>
        <name>ATP</name>
        <dbReference type="ChEBI" id="CHEBI:30616"/>
    </ligand>
</feature>
<evidence type="ECO:0000256" key="4">
    <source>
        <dbReference type="ARBA" id="ARBA00022679"/>
    </source>
</evidence>
<dbReference type="RefSeq" id="XP_004828981.1">
    <property type="nucleotide sequence ID" value="XM_004828924.1"/>
</dbReference>
<feature type="binding site" evidence="6">
    <location>
        <position position="103"/>
    </location>
    <ligand>
        <name>ATP</name>
        <dbReference type="ChEBI" id="CHEBI:30616"/>
    </ligand>
</feature>
<evidence type="ECO:0000313" key="10">
    <source>
        <dbReference type="Proteomes" id="UP000031512"/>
    </source>
</evidence>
<dbReference type="FunFam" id="3.30.70.141:FF:000002">
    <property type="entry name" value="Nucleoside diphosphate kinase"/>
    <property type="match status" value="1"/>
</dbReference>
<evidence type="ECO:0000256" key="2">
    <source>
        <dbReference type="ARBA" id="ARBA00008142"/>
    </source>
</evidence>
<evidence type="ECO:0000256" key="6">
    <source>
        <dbReference type="PROSITE-ProRule" id="PRU00706"/>
    </source>
</evidence>
<dbReference type="GeneID" id="15806019"/>
<reference evidence="9 10" key="1">
    <citation type="journal article" date="2012" name="BMC Genomics">
        <title>Comparative genomic analysis and phylogenetic position of Theileria equi.</title>
        <authorList>
            <person name="Kappmeyer L.S."/>
            <person name="Thiagarajan M."/>
            <person name="Herndon D.R."/>
            <person name="Ramsay J.D."/>
            <person name="Caler E."/>
            <person name="Djikeng A."/>
            <person name="Gillespie J.J."/>
            <person name="Lau A.O."/>
            <person name="Roalson E.H."/>
            <person name="Silva J.C."/>
            <person name="Silva M.G."/>
            <person name="Suarez C.E."/>
            <person name="Ueti M.W."/>
            <person name="Nene V.M."/>
            <person name="Mealey R.H."/>
            <person name="Knowles D.P."/>
            <person name="Brayton K.A."/>
        </authorList>
    </citation>
    <scope>NUCLEOTIDE SEQUENCE [LARGE SCALE GENOMIC DNA]</scope>
    <source>
        <strain evidence="9 10">WA</strain>
    </source>
</reference>
<dbReference type="SMART" id="SM00562">
    <property type="entry name" value="NDK"/>
    <property type="match status" value="1"/>
</dbReference>
<feature type="domain" description="Nucleoside diphosphate kinase-like" evidence="8">
    <location>
        <begin position="2"/>
        <end position="139"/>
    </location>
</feature>
<protein>
    <recommendedName>
        <fullName evidence="3">nucleoside-diphosphate kinase</fullName>
        <ecNumber evidence="3">2.7.4.6</ecNumber>
    </recommendedName>
</protein>
<dbReference type="PROSITE" id="PS51374">
    <property type="entry name" value="NDPK_LIKE"/>
    <property type="match status" value="1"/>
</dbReference>
<dbReference type="KEGG" id="beq:BEWA_021630"/>
<dbReference type="GO" id="GO:0006228">
    <property type="term" value="P:UTP biosynthetic process"/>
    <property type="evidence" value="ECO:0007669"/>
    <property type="project" value="InterPro"/>
</dbReference>
<evidence type="ECO:0000256" key="5">
    <source>
        <dbReference type="ARBA" id="ARBA00022777"/>
    </source>
</evidence>
<name>L0AUU2_THEEQ</name>
<evidence type="ECO:0000313" key="9">
    <source>
        <dbReference type="EMBL" id="AFZ79315.1"/>
    </source>
</evidence>
<dbReference type="EMBL" id="CP001669">
    <property type="protein sequence ID" value="AFZ79315.1"/>
    <property type="molecule type" value="Genomic_DNA"/>
</dbReference>
<dbReference type="CDD" id="cd04413">
    <property type="entry name" value="NDPk_I"/>
    <property type="match status" value="1"/>
</dbReference>
<dbReference type="EC" id="2.7.4.6" evidence="3"/>
<evidence type="ECO:0000256" key="7">
    <source>
        <dbReference type="RuleBase" id="RU004011"/>
    </source>
</evidence>
<feature type="active site" description="Pros-phosphohistidine intermediate" evidence="6">
    <location>
        <position position="116"/>
    </location>
</feature>
<sequence>MEERTFIMVKPDGVHRGLVGEIVKRFEQKGLKLVAAKFVVPPRSLVEKHYAEHEGRSFFEELVAFVEQGPVFCTIWEGPSAVKVGRTLLGVTSPVDSAPGTIRGDFGMSIGKNLVHASSSVEDAQRECALWFNPDEVVAWTHHVAHWVL</sequence>
<comment type="cofactor">
    <cofactor evidence="1">
        <name>Mg(2+)</name>
        <dbReference type="ChEBI" id="CHEBI:18420"/>
    </cofactor>
</comment>
<dbReference type="GO" id="GO:0006183">
    <property type="term" value="P:GTP biosynthetic process"/>
    <property type="evidence" value="ECO:0007669"/>
    <property type="project" value="InterPro"/>
</dbReference>
<dbReference type="OrthoDB" id="2162449at2759"/>
<dbReference type="GO" id="GO:0006241">
    <property type="term" value="P:CTP biosynthetic process"/>
    <property type="evidence" value="ECO:0007669"/>
    <property type="project" value="InterPro"/>
</dbReference>
<dbReference type="NCBIfam" id="NF001908">
    <property type="entry name" value="PRK00668.1"/>
    <property type="match status" value="1"/>
</dbReference>
<feature type="binding site" evidence="6">
    <location>
        <position position="86"/>
    </location>
    <ligand>
        <name>ATP</name>
        <dbReference type="ChEBI" id="CHEBI:30616"/>
    </ligand>
</feature>
<dbReference type="SUPFAM" id="SSF54919">
    <property type="entry name" value="Nucleoside diphosphate kinase, NDK"/>
    <property type="match status" value="1"/>
</dbReference>
<dbReference type="InterPro" id="IPR034907">
    <property type="entry name" value="NDK-like_dom"/>
</dbReference>
<dbReference type="PANTHER" id="PTHR11349">
    <property type="entry name" value="NUCLEOSIDE DIPHOSPHATE KINASE"/>
    <property type="match status" value="1"/>
</dbReference>
<keyword evidence="10" id="KW-1185">Reference proteome</keyword>
<organism evidence="9 10">
    <name type="scientific">Theileria equi strain WA</name>
    <dbReference type="NCBI Taxonomy" id="1537102"/>
    <lineage>
        <taxon>Eukaryota</taxon>
        <taxon>Sar</taxon>
        <taxon>Alveolata</taxon>
        <taxon>Apicomplexa</taxon>
        <taxon>Aconoidasida</taxon>
        <taxon>Piroplasmida</taxon>
        <taxon>Theileriidae</taxon>
        <taxon>Theileria</taxon>
    </lineage>
</organism>
<feature type="binding site" evidence="6">
    <location>
        <position position="58"/>
    </location>
    <ligand>
        <name>ATP</name>
        <dbReference type="ChEBI" id="CHEBI:30616"/>
    </ligand>
</feature>
<feature type="binding site" evidence="6">
    <location>
        <position position="10"/>
    </location>
    <ligand>
        <name>ATP</name>
        <dbReference type="ChEBI" id="CHEBI:30616"/>
    </ligand>
</feature>
<evidence type="ECO:0000256" key="1">
    <source>
        <dbReference type="ARBA" id="ARBA00001946"/>
    </source>
</evidence>
<proteinExistence type="inferred from homology"/>
<feature type="binding site" evidence="6">
    <location>
        <position position="113"/>
    </location>
    <ligand>
        <name>ATP</name>
        <dbReference type="ChEBI" id="CHEBI:30616"/>
    </ligand>
</feature>
<accession>L0AUU2</accession>